<evidence type="ECO:0000313" key="1">
    <source>
        <dbReference type="Ensembl" id="ENSCSAVP00000001945.1"/>
    </source>
</evidence>
<dbReference type="Proteomes" id="UP000007875">
    <property type="component" value="Unassembled WGS sequence"/>
</dbReference>
<dbReference type="AlphaFoldDB" id="H2Y9E7"/>
<keyword evidence="2" id="KW-1185">Reference proteome</keyword>
<name>H2Y9E7_CIOSA</name>
<organism evidence="1 2">
    <name type="scientific">Ciona savignyi</name>
    <name type="common">Pacific transparent sea squirt</name>
    <dbReference type="NCBI Taxonomy" id="51511"/>
    <lineage>
        <taxon>Eukaryota</taxon>
        <taxon>Metazoa</taxon>
        <taxon>Chordata</taxon>
        <taxon>Tunicata</taxon>
        <taxon>Ascidiacea</taxon>
        <taxon>Phlebobranchia</taxon>
        <taxon>Cionidae</taxon>
        <taxon>Ciona</taxon>
    </lineage>
</organism>
<dbReference type="Ensembl" id="ENSCSAVT00000001979.1">
    <property type="protein sequence ID" value="ENSCSAVP00000001945.1"/>
    <property type="gene ID" value="ENSCSAVG00000001138.1"/>
</dbReference>
<proteinExistence type="predicted"/>
<evidence type="ECO:0000313" key="2">
    <source>
        <dbReference type="Proteomes" id="UP000007875"/>
    </source>
</evidence>
<reference evidence="1" key="2">
    <citation type="submission" date="2025-08" db="UniProtKB">
        <authorList>
            <consortium name="Ensembl"/>
        </authorList>
    </citation>
    <scope>IDENTIFICATION</scope>
</reference>
<evidence type="ECO:0008006" key="3">
    <source>
        <dbReference type="Google" id="ProtNLM"/>
    </source>
</evidence>
<dbReference type="InParanoid" id="H2Y9E7"/>
<protein>
    <recommendedName>
        <fullName evidence="3">BACK domain-containing protein</fullName>
    </recommendedName>
</protein>
<sequence length="92" mass="10350">MTTNMAQIITSQLFLDYPIEHITLCISLVDKGMEEEMCRALLQWAARANRNKEMATLLGKLNFENISTPFILDVLCKDVSVLQRAAGSELFA</sequence>
<reference evidence="1" key="3">
    <citation type="submission" date="2025-09" db="UniProtKB">
        <authorList>
            <consortium name="Ensembl"/>
        </authorList>
    </citation>
    <scope>IDENTIFICATION</scope>
</reference>
<accession>H2Y9E7</accession>
<dbReference type="Gene3D" id="1.25.40.420">
    <property type="match status" value="1"/>
</dbReference>
<reference evidence="2" key="1">
    <citation type="submission" date="2003-08" db="EMBL/GenBank/DDBJ databases">
        <authorList>
            <person name="Birren B."/>
            <person name="Nusbaum C."/>
            <person name="Abebe A."/>
            <person name="Abouelleil A."/>
            <person name="Adekoya E."/>
            <person name="Ait-zahra M."/>
            <person name="Allen N."/>
            <person name="Allen T."/>
            <person name="An P."/>
            <person name="Anderson M."/>
            <person name="Anderson S."/>
            <person name="Arachchi H."/>
            <person name="Armbruster J."/>
            <person name="Bachantsang P."/>
            <person name="Baldwin J."/>
            <person name="Barry A."/>
            <person name="Bayul T."/>
            <person name="Blitshsteyn B."/>
            <person name="Bloom T."/>
            <person name="Blye J."/>
            <person name="Boguslavskiy L."/>
            <person name="Borowsky M."/>
            <person name="Boukhgalter B."/>
            <person name="Brunache A."/>
            <person name="Butler J."/>
            <person name="Calixte N."/>
            <person name="Calvo S."/>
            <person name="Camarata J."/>
            <person name="Campo K."/>
            <person name="Chang J."/>
            <person name="Cheshatsang Y."/>
            <person name="Citroen M."/>
            <person name="Collymore A."/>
            <person name="Considine T."/>
            <person name="Cook A."/>
            <person name="Cooke P."/>
            <person name="Corum B."/>
            <person name="Cuomo C."/>
            <person name="David R."/>
            <person name="Dawoe T."/>
            <person name="Degray S."/>
            <person name="Dodge S."/>
            <person name="Dooley K."/>
            <person name="Dorje P."/>
            <person name="Dorjee K."/>
            <person name="Dorris L."/>
            <person name="Duffey N."/>
            <person name="Dupes A."/>
            <person name="Elkins T."/>
            <person name="Engels R."/>
            <person name="Erickson J."/>
            <person name="Farina A."/>
            <person name="Faro S."/>
            <person name="Ferreira P."/>
            <person name="Fischer H."/>
            <person name="Fitzgerald M."/>
            <person name="Foley K."/>
            <person name="Gage D."/>
            <person name="Galagan J."/>
            <person name="Gearin G."/>
            <person name="Gnerre S."/>
            <person name="Gnirke A."/>
            <person name="Goyette A."/>
            <person name="Graham J."/>
            <person name="Grandbois E."/>
            <person name="Gyaltsen K."/>
            <person name="Hafez N."/>
            <person name="Hagopian D."/>
            <person name="Hagos B."/>
            <person name="Hall J."/>
            <person name="Hatcher B."/>
            <person name="Heller A."/>
            <person name="Higgins H."/>
            <person name="Honan T."/>
            <person name="Horn A."/>
            <person name="Houde N."/>
            <person name="Hughes L."/>
            <person name="Hulme W."/>
            <person name="Husby E."/>
            <person name="Iliev I."/>
            <person name="Jaffe D."/>
            <person name="Jones C."/>
            <person name="Kamal M."/>
            <person name="Kamat A."/>
            <person name="Kamvysselis M."/>
            <person name="Karlsson E."/>
            <person name="Kells C."/>
            <person name="Kieu A."/>
            <person name="Kisner P."/>
            <person name="Kodira C."/>
            <person name="Kulbokas E."/>
            <person name="Labutti K."/>
            <person name="Lama D."/>
            <person name="Landers T."/>
            <person name="Leger J."/>
            <person name="Levine S."/>
            <person name="Lewis D."/>
            <person name="Lewis T."/>
            <person name="Lindblad-toh K."/>
            <person name="Liu X."/>
            <person name="Lokyitsang T."/>
            <person name="Lokyitsang Y."/>
            <person name="Lucien O."/>
            <person name="Lui A."/>
            <person name="Ma L.J."/>
            <person name="Mabbitt R."/>
            <person name="Macdonald J."/>
            <person name="Maclean C."/>
            <person name="Major J."/>
            <person name="Manning J."/>
            <person name="Marabella R."/>
            <person name="Maru K."/>
            <person name="Matthews C."/>
            <person name="Mauceli E."/>
            <person name="Mccarthy M."/>
            <person name="Mcdonough S."/>
            <person name="Mcghee T."/>
            <person name="Meldrim J."/>
            <person name="Meneus L."/>
            <person name="Mesirov J."/>
            <person name="Mihalev A."/>
            <person name="Mihova T."/>
            <person name="Mikkelsen T."/>
            <person name="Mlenga V."/>
            <person name="Moru K."/>
            <person name="Mozes J."/>
            <person name="Mulrain L."/>
            <person name="Munson G."/>
            <person name="Naylor J."/>
            <person name="Newes C."/>
            <person name="Nguyen C."/>
            <person name="Nguyen N."/>
            <person name="Nguyen T."/>
            <person name="Nicol R."/>
            <person name="Nielsen C."/>
            <person name="Nizzari M."/>
            <person name="Norbu C."/>
            <person name="Norbu N."/>
            <person name="O'donnell P."/>
            <person name="Okoawo O."/>
            <person name="O'leary S."/>
            <person name="Omotosho B."/>
            <person name="O'neill K."/>
            <person name="Osman S."/>
            <person name="Parker S."/>
            <person name="Perrin D."/>
            <person name="Phunkhang P."/>
            <person name="Piqani B."/>
            <person name="Purcell S."/>
            <person name="Rachupka T."/>
            <person name="Ramasamy U."/>
            <person name="Rameau R."/>
            <person name="Ray V."/>
            <person name="Raymond C."/>
            <person name="Retta R."/>
            <person name="Richardson S."/>
            <person name="Rise C."/>
            <person name="Rodriguez J."/>
            <person name="Rogers J."/>
            <person name="Rogov P."/>
            <person name="Rutman M."/>
            <person name="Schupbach R."/>
            <person name="Seaman C."/>
            <person name="Settipalli S."/>
            <person name="Sharpe T."/>
            <person name="Sheridan J."/>
            <person name="Sherpa N."/>
            <person name="Shi J."/>
            <person name="Smirnov S."/>
            <person name="Smith C."/>
            <person name="Sougnez C."/>
            <person name="Spencer B."/>
            <person name="Stalker J."/>
            <person name="Stange-thomann N."/>
            <person name="Stavropoulos S."/>
            <person name="Stetson K."/>
            <person name="Stone C."/>
            <person name="Stone S."/>
            <person name="Stubbs M."/>
            <person name="Talamas J."/>
            <person name="Tchuinga P."/>
            <person name="Tenzing P."/>
            <person name="Tesfaye S."/>
            <person name="Theodore J."/>
            <person name="Thoulutsang Y."/>
            <person name="Topham K."/>
            <person name="Towey S."/>
            <person name="Tsamla T."/>
            <person name="Tsomo N."/>
            <person name="Vallee D."/>
            <person name="Vassiliev H."/>
            <person name="Venkataraman V."/>
            <person name="Vinson J."/>
            <person name="Vo A."/>
            <person name="Wade C."/>
            <person name="Wang S."/>
            <person name="Wangchuk T."/>
            <person name="Wangdi T."/>
            <person name="Whittaker C."/>
            <person name="Wilkinson J."/>
            <person name="Wu Y."/>
            <person name="Wyman D."/>
            <person name="Yadav S."/>
            <person name="Yang S."/>
            <person name="Yang X."/>
            <person name="Yeager S."/>
            <person name="Yee E."/>
            <person name="Young G."/>
            <person name="Zainoun J."/>
            <person name="Zembeck L."/>
            <person name="Zimmer A."/>
            <person name="Zody M."/>
            <person name="Lander E."/>
        </authorList>
    </citation>
    <scope>NUCLEOTIDE SEQUENCE [LARGE SCALE GENOMIC DNA]</scope>
</reference>
<dbReference type="HOGENOM" id="CLU_2418655_0_0_1"/>